<reference evidence="2 3" key="1">
    <citation type="submission" date="2023-08" db="EMBL/GenBank/DDBJ databases">
        <title>Annotated Genome Sequence of Vanrija albida AlHP1.</title>
        <authorList>
            <person name="Herzog R."/>
        </authorList>
    </citation>
    <scope>NUCLEOTIDE SEQUENCE [LARGE SCALE GENOMIC DNA]</scope>
    <source>
        <strain evidence="2 3">AlHP1</strain>
    </source>
</reference>
<feature type="compositionally biased region" description="Low complexity" evidence="1">
    <location>
        <begin position="209"/>
        <end position="219"/>
    </location>
</feature>
<keyword evidence="3" id="KW-1185">Reference proteome</keyword>
<evidence type="ECO:0000313" key="3">
    <source>
        <dbReference type="Proteomes" id="UP001565368"/>
    </source>
</evidence>
<feature type="compositionally biased region" description="Low complexity" evidence="1">
    <location>
        <begin position="228"/>
        <end position="259"/>
    </location>
</feature>
<gene>
    <name evidence="2" type="ORF">Q8F55_005672</name>
</gene>
<evidence type="ECO:0000256" key="1">
    <source>
        <dbReference type="SAM" id="MobiDB-lite"/>
    </source>
</evidence>
<dbReference type="EMBL" id="JBBXJM010000004">
    <property type="protein sequence ID" value="KAL1408858.1"/>
    <property type="molecule type" value="Genomic_DNA"/>
</dbReference>
<organism evidence="2 3">
    <name type="scientific">Vanrija albida</name>
    <dbReference type="NCBI Taxonomy" id="181172"/>
    <lineage>
        <taxon>Eukaryota</taxon>
        <taxon>Fungi</taxon>
        <taxon>Dikarya</taxon>
        <taxon>Basidiomycota</taxon>
        <taxon>Agaricomycotina</taxon>
        <taxon>Tremellomycetes</taxon>
        <taxon>Trichosporonales</taxon>
        <taxon>Trichosporonaceae</taxon>
        <taxon>Vanrija</taxon>
    </lineage>
</organism>
<dbReference type="RefSeq" id="XP_069208802.1">
    <property type="nucleotide sequence ID" value="XM_069354160.1"/>
</dbReference>
<feature type="region of interest" description="Disordered" evidence="1">
    <location>
        <begin position="106"/>
        <end position="157"/>
    </location>
</feature>
<comment type="caution">
    <text evidence="2">The sequence shown here is derived from an EMBL/GenBank/DDBJ whole genome shotgun (WGS) entry which is preliminary data.</text>
</comment>
<proteinExistence type="predicted"/>
<sequence length="308" mass="33369">MGPVISNDCEQEIIQYCEEICIDYGLQLKYYGRRIWALTTGSAGSLPFPELRDALERGELERRLTRREARELIKEGWVRLRPWHEGYAGSSKAANLKPPGFEPVKGSAVSVPVKQPSASDPGPSTTAADRSPPRKRHRGNRDASDDEHDGVEGATSSTNGLLQELGALHLIHDRHADGDDTKHVPDLYMVNDAEPKTPKPQKRLPMYVPAPSKTPSEPSSSEEEEEQPATTSAAASTTPATATIPAPTTTTAPKATQSPDRAEKDLPEDPDFLPTAARPASNKYPLVPQVARASASTDANGRISQPAR</sequence>
<feature type="region of interest" description="Disordered" evidence="1">
    <location>
        <begin position="191"/>
        <end position="308"/>
    </location>
</feature>
<feature type="compositionally biased region" description="Polar residues" evidence="1">
    <location>
        <begin position="294"/>
        <end position="308"/>
    </location>
</feature>
<dbReference type="GeneID" id="95986715"/>
<protein>
    <submittedName>
        <fullName evidence="2">Uncharacterized protein</fullName>
    </submittedName>
</protein>
<dbReference type="Proteomes" id="UP001565368">
    <property type="component" value="Unassembled WGS sequence"/>
</dbReference>
<feature type="compositionally biased region" description="Polar residues" evidence="1">
    <location>
        <begin position="116"/>
        <end position="128"/>
    </location>
</feature>
<name>A0ABR3Q3B4_9TREE</name>
<accession>A0ABR3Q3B4</accession>
<evidence type="ECO:0000313" key="2">
    <source>
        <dbReference type="EMBL" id="KAL1408858.1"/>
    </source>
</evidence>